<feature type="non-terminal residue" evidence="1">
    <location>
        <position position="1"/>
    </location>
</feature>
<dbReference type="AlphaFoldDB" id="T0YC72"/>
<dbReference type="Gene3D" id="2.70.98.10">
    <property type="match status" value="1"/>
</dbReference>
<keyword evidence="1" id="KW-0413">Isomerase</keyword>
<gene>
    <name evidence="1" type="ORF">B2A_14027</name>
</gene>
<dbReference type="SUPFAM" id="SSF74650">
    <property type="entry name" value="Galactose mutarotase-like"/>
    <property type="match status" value="1"/>
</dbReference>
<dbReference type="EMBL" id="AUZZ01010168">
    <property type="protein sequence ID" value="EQD30723.1"/>
    <property type="molecule type" value="Genomic_DNA"/>
</dbReference>
<protein>
    <submittedName>
        <fullName evidence="1">Aldose 1-epimerase</fullName>
        <ecNumber evidence="1">5.1.3.3</ecNumber>
    </submittedName>
</protein>
<organism evidence="1">
    <name type="scientific">mine drainage metagenome</name>
    <dbReference type="NCBI Taxonomy" id="410659"/>
    <lineage>
        <taxon>unclassified sequences</taxon>
        <taxon>metagenomes</taxon>
        <taxon>ecological metagenomes</taxon>
    </lineage>
</organism>
<reference evidence="1" key="2">
    <citation type="journal article" date="2014" name="ISME J.">
        <title>Microbial stratification in low pH oxic and suboxic macroscopic growths along an acid mine drainage.</title>
        <authorList>
            <person name="Mendez-Garcia C."/>
            <person name="Mesa V."/>
            <person name="Sprenger R.R."/>
            <person name="Richter M."/>
            <person name="Diez M.S."/>
            <person name="Solano J."/>
            <person name="Bargiela R."/>
            <person name="Golyshina O.V."/>
            <person name="Manteca A."/>
            <person name="Ramos J.L."/>
            <person name="Gallego J.R."/>
            <person name="Llorente I."/>
            <person name="Martins Dos Santos V.A."/>
            <person name="Jensen O.N."/>
            <person name="Pelaez A.I."/>
            <person name="Sanchez J."/>
            <person name="Ferrer M."/>
        </authorList>
    </citation>
    <scope>NUCLEOTIDE SEQUENCE</scope>
</reference>
<dbReference type="EC" id="5.1.3.3" evidence="1"/>
<sequence>RTPRMRLRTEVAHVWLTDDASLPTRLAPGNPFGDWQRAAPLPGERLIDHCYGGWSGWAELDWPEEALCVRLSADGPLRWLHVFVPPGGDFLCLEPVSHMPDALNRPEPPEITGLRVLAPGETLAATVRLSVVPGPLGA</sequence>
<accession>T0YC72</accession>
<dbReference type="InterPro" id="IPR014718">
    <property type="entry name" value="GH-type_carb-bd"/>
</dbReference>
<dbReference type="InterPro" id="IPR011013">
    <property type="entry name" value="Gal_mutarotase_sf_dom"/>
</dbReference>
<name>T0YC72_9ZZZZ</name>
<evidence type="ECO:0000313" key="1">
    <source>
        <dbReference type="EMBL" id="EQD30723.1"/>
    </source>
</evidence>
<proteinExistence type="predicted"/>
<dbReference type="Pfam" id="PF01263">
    <property type="entry name" value="Aldose_epim"/>
    <property type="match status" value="1"/>
</dbReference>
<dbReference type="GO" id="GO:0004034">
    <property type="term" value="F:aldose 1-epimerase activity"/>
    <property type="evidence" value="ECO:0007669"/>
    <property type="project" value="UniProtKB-EC"/>
</dbReference>
<dbReference type="InterPro" id="IPR008183">
    <property type="entry name" value="Aldose_1/G6P_1-epimerase"/>
</dbReference>
<dbReference type="GO" id="GO:0030246">
    <property type="term" value="F:carbohydrate binding"/>
    <property type="evidence" value="ECO:0007669"/>
    <property type="project" value="InterPro"/>
</dbReference>
<dbReference type="GO" id="GO:0005975">
    <property type="term" value="P:carbohydrate metabolic process"/>
    <property type="evidence" value="ECO:0007669"/>
    <property type="project" value="InterPro"/>
</dbReference>
<reference evidence="1" key="1">
    <citation type="submission" date="2013-08" db="EMBL/GenBank/DDBJ databases">
        <authorList>
            <person name="Mendez C."/>
            <person name="Richter M."/>
            <person name="Ferrer M."/>
            <person name="Sanchez J."/>
        </authorList>
    </citation>
    <scope>NUCLEOTIDE SEQUENCE</scope>
</reference>
<comment type="caution">
    <text evidence="1">The sequence shown here is derived from an EMBL/GenBank/DDBJ whole genome shotgun (WGS) entry which is preliminary data.</text>
</comment>